<evidence type="ECO:0000256" key="6">
    <source>
        <dbReference type="ARBA" id="ARBA00022837"/>
    </source>
</evidence>
<proteinExistence type="inferred from homology"/>
<feature type="transmembrane region" description="Helical" evidence="10">
    <location>
        <begin position="207"/>
        <end position="228"/>
    </location>
</feature>
<keyword evidence="13" id="KW-1185">Reference proteome</keyword>
<dbReference type="InterPro" id="IPR004798">
    <property type="entry name" value="CAX-like"/>
</dbReference>
<keyword evidence="10" id="KW-0926">Vacuole</keyword>
<evidence type="ECO:0000256" key="4">
    <source>
        <dbReference type="ARBA" id="ARBA00022568"/>
    </source>
</evidence>
<dbReference type="InterPro" id="IPR004837">
    <property type="entry name" value="NaCa_Exmemb"/>
</dbReference>
<feature type="transmembrane region" description="Helical" evidence="10">
    <location>
        <begin position="325"/>
        <end position="351"/>
    </location>
</feature>
<evidence type="ECO:0000256" key="7">
    <source>
        <dbReference type="ARBA" id="ARBA00022989"/>
    </source>
</evidence>
<dbReference type="Proteomes" id="UP001140560">
    <property type="component" value="Unassembled WGS sequence"/>
</dbReference>
<dbReference type="GO" id="GO:0000329">
    <property type="term" value="C:fungal-type vacuole membrane"/>
    <property type="evidence" value="ECO:0007669"/>
    <property type="project" value="TreeGrafter"/>
</dbReference>
<name>A0A9W9CN38_9PLEO</name>
<dbReference type="Pfam" id="PF01699">
    <property type="entry name" value="Na_Ca_ex"/>
    <property type="match status" value="2"/>
</dbReference>
<dbReference type="FunFam" id="1.20.1420.30:FF:000011">
    <property type="entry name" value="Vacuolar calcium ion transporter"/>
    <property type="match status" value="1"/>
</dbReference>
<evidence type="ECO:0000256" key="9">
    <source>
        <dbReference type="ARBA" id="ARBA00023136"/>
    </source>
</evidence>
<dbReference type="EMBL" id="JAPEUY010000007">
    <property type="protein sequence ID" value="KAJ4371400.1"/>
    <property type="molecule type" value="Genomic_DNA"/>
</dbReference>
<feature type="transmembrane region" description="Helical" evidence="10">
    <location>
        <begin position="71"/>
        <end position="90"/>
    </location>
</feature>
<keyword evidence="6 10" id="KW-0106">Calcium</keyword>
<keyword evidence="5 10" id="KW-0812">Transmembrane</keyword>
<dbReference type="OrthoDB" id="1699231at2759"/>
<evidence type="ECO:0000256" key="5">
    <source>
        <dbReference type="ARBA" id="ARBA00022692"/>
    </source>
</evidence>
<feature type="transmembrane region" description="Helical" evidence="10">
    <location>
        <begin position="258"/>
        <end position="279"/>
    </location>
</feature>
<dbReference type="NCBIfam" id="TIGR00378">
    <property type="entry name" value="cax"/>
    <property type="match status" value="1"/>
</dbReference>
<dbReference type="GO" id="GO:0015369">
    <property type="term" value="F:calcium:proton antiporter activity"/>
    <property type="evidence" value="ECO:0007669"/>
    <property type="project" value="UniProtKB-UniRule"/>
</dbReference>
<organism evidence="12 13">
    <name type="scientific">Neocucurbitaria cava</name>
    <dbReference type="NCBI Taxonomy" id="798079"/>
    <lineage>
        <taxon>Eukaryota</taxon>
        <taxon>Fungi</taxon>
        <taxon>Dikarya</taxon>
        <taxon>Ascomycota</taxon>
        <taxon>Pezizomycotina</taxon>
        <taxon>Dothideomycetes</taxon>
        <taxon>Pleosporomycetidae</taxon>
        <taxon>Pleosporales</taxon>
        <taxon>Pleosporineae</taxon>
        <taxon>Cucurbitariaceae</taxon>
        <taxon>Neocucurbitaria</taxon>
    </lineage>
</organism>
<dbReference type="InterPro" id="IPR004713">
    <property type="entry name" value="CaH_exchang"/>
</dbReference>
<evidence type="ECO:0000256" key="10">
    <source>
        <dbReference type="RuleBase" id="RU365028"/>
    </source>
</evidence>
<comment type="subcellular location">
    <subcellularLocation>
        <location evidence="1">Endomembrane system</location>
        <topology evidence="1">Multi-pass membrane protein</topology>
    </subcellularLocation>
    <subcellularLocation>
        <location evidence="10">Vacuole membrane</location>
    </subcellularLocation>
</comment>
<feature type="domain" description="Sodium/calcium exchanger membrane region" evidence="11">
    <location>
        <begin position="262"/>
        <end position="403"/>
    </location>
</feature>
<evidence type="ECO:0000256" key="2">
    <source>
        <dbReference type="ARBA" id="ARBA00008170"/>
    </source>
</evidence>
<comment type="function">
    <text evidence="10">Has a role in promoting intracellular calcium ion sequestration via the exchange of calcium ions for hydrogen ions across the vacuolar membrane. Involved also in manganese ion homeostasis via its uptake into the vacuole.</text>
</comment>
<comment type="caution">
    <text evidence="10">Lacks conserved residue(s) required for the propagation of feature annotation.</text>
</comment>
<feature type="transmembrane region" description="Helical" evidence="10">
    <location>
        <begin position="102"/>
        <end position="123"/>
    </location>
</feature>
<sequence>MPGPSNGRLYNETTPLIGRTQNHEDESRFKTLPKHVIHLFYATLASNYVNVFLIFVPIGIIAGALKWNPTAVFVLNFIAIIPLAALLSFATEELSAKLGQTLGGLMNATFGNAVELIVSIVALKEGEIRIVQASMLGSILSNILLVLGCCFLAGGIREQERSFNETVASTMSSLMAVASASLIIPATLYAVMHSDSKKGNLETDKNILVLSHGTAIILLILYVMYLYFQLYSHHNLFADVENQEGGAEEEDGQILSPVAAGVALVLVTLLVAVCAEYLVDSIDSIVESAHISKTFVGLILIPIVGNAAEHVTAVICAYKGKMDLAINVAIGSSMQIALFVTPFLVILGWIVGQPMTLHFQGFETMVFFISVLIVNYLIQDGKSNYLEGAMCIGIYAIIALAFYIYPDNVAGDITVDVVKRFFATS</sequence>
<evidence type="ECO:0000256" key="1">
    <source>
        <dbReference type="ARBA" id="ARBA00004127"/>
    </source>
</evidence>
<feature type="transmembrane region" description="Helical" evidence="10">
    <location>
        <begin position="135"/>
        <end position="156"/>
    </location>
</feature>
<feature type="transmembrane region" description="Helical" evidence="10">
    <location>
        <begin position="39"/>
        <end position="65"/>
    </location>
</feature>
<comment type="similarity">
    <text evidence="2 10">Belongs to the Ca(2+):cation antiporter (CaCA) (TC 2.A.19) family.</text>
</comment>
<keyword evidence="10" id="KW-0050">Antiport</keyword>
<accession>A0A9W9CN38</accession>
<protein>
    <recommendedName>
        <fullName evidence="10">Vacuolar calcium ion transporter</fullName>
    </recommendedName>
</protein>
<keyword evidence="3 10" id="KW-0813">Transport</keyword>
<evidence type="ECO:0000313" key="12">
    <source>
        <dbReference type="EMBL" id="KAJ4371400.1"/>
    </source>
</evidence>
<evidence type="ECO:0000313" key="13">
    <source>
        <dbReference type="Proteomes" id="UP001140560"/>
    </source>
</evidence>
<dbReference type="GO" id="GO:0012505">
    <property type="term" value="C:endomembrane system"/>
    <property type="evidence" value="ECO:0007669"/>
    <property type="project" value="UniProtKB-SubCell"/>
</dbReference>
<feature type="transmembrane region" description="Helical" evidence="10">
    <location>
        <begin position="168"/>
        <end position="192"/>
    </location>
</feature>
<dbReference type="NCBIfam" id="TIGR00846">
    <property type="entry name" value="caca2"/>
    <property type="match status" value="1"/>
</dbReference>
<gene>
    <name evidence="12" type="primary">VCX1</name>
    <name evidence="12" type="ORF">N0V83_004617</name>
</gene>
<keyword evidence="7 10" id="KW-1133">Transmembrane helix</keyword>
<dbReference type="PANTHER" id="PTHR31503:SF22">
    <property type="entry name" value="VACUOLAR CALCIUM ION TRANSPORTER"/>
    <property type="match status" value="1"/>
</dbReference>
<keyword evidence="8 10" id="KW-0406">Ion transport</keyword>
<dbReference type="Gene3D" id="1.20.1420.30">
    <property type="entry name" value="NCX, central ion-binding region"/>
    <property type="match status" value="2"/>
</dbReference>
<feature type="domain" description="Sodium/calcium exchanger membrane region" evidence="11">
    <location>
        <begin position="70"/>
        <end position="230"/>
    </location>
</feature>
<dbReference type="InterPro" id="IPR044880">
    <property type="entry name" value="NCX_ion-bd_dom_sf"/>
</dbReference>
<reference evidence="12" key="1">
    <citation type="submission" date="2022-10" db="EMBL/GenBank/DDBJ databases">
        <title>Tapping the CABI collections for fungal endophytes: first genome assemblies for Collariella, Neodidymelliopsis, Ascochyta clinopodiicola, Didymella pomorum, Didymosphaeria variabile, Neocosmospora piperis and Neocucurbitaria cava.</title>
        <authorList>
            <person name="Hill R."/>
        </authorList>
    </citation>
    <scope>NUCLEOTIDE SEQUENCE</scope>
    <source>
        <strain evidence="12">IMI 356814</strain>
    </source>
</reference>
<keyword evidence="4 10" id="KW-0109">Calcium transport</keyword>
<feature type="transmembrane region" description="Helical" evidence="10">
    <location>
        <begin position="357"/>
        <end position="378"/>
    </location>
</feature>
<dbReference type="PANTHER" id="PTHR31503">
    <property type="entry name" value="VACUOLAR CALCIUM ION TRANSPORTER"/>
    <property type="match status" value="1"/>
</dbReference>
<comment type="caution">
    <text evidence="12">The sequence shown here is derived from an EMBL/GenBank/DDBJ whole genome shotgun (WGS) entry which is preliminary data.</text>
</comment>
<evidence type="ECO:0000256" key="3">
    <source>
        <dbReference type="ARBA" id="ARBA00022448"/>
    </source>
</evidence>
<evidence type="ECO:0000259" key="11">
    <source>
        <dbReference type="Pfam" id="PF01699"/>
    </source>
</evidence>
<feature type="transmembrane region" description="Helical" evidence="10">
    <location>
        <begin position="385"/>
        <end position="405"/>
    </location>
</feature>
<dbReference type="GO" id="GO:0006874">
    <property type="term" value="P:intracellular calcium ion homeostasis"/>
    <property type="evidence" value="ECO:0007669"/>
    <property type="project" value="TreeGrafter"/>
</dbReference>
<dbReference type="AlphaFoldDB" id="A0A9W9CN38"/>
<keyword evidence="9 10" id="KW-0472">Membrane</keyword>
<evidence type="ECO:0000256" key="8">
    <source>
        <dbReference type="ARBA" id="ARBA00023065"/>
    </source>
</evidence>